<comment type="subcellular location">
    <subcellularLocation>
        <location evidence="1">Mitochondrion matrix</location>
    </subcellularLocation>
</comment>
<accession>A0A381SVP3</accession>
<organism evidence="6">
    <name type="scientific">marine metagenome</name>
    <dbReference type="NCBI Taxonomy" id="408172"/>
    <lineage>
        <taxon>unclassified sequences</taxon>
        <taxon>metagenomes</taxon>
        <taxon>ecological metagenomes</taxon>
    </lineage>
</organism>
<dbReference type="Gene3D" id="1.10.405.10">
    <property type="entry name" value="Guanine Nucleotide Dissociation Inhibitor, domain 1"/>
    <property type="match status" value="1"/>
</dbReference>
<reference evidence="6" key="1">
    <citation type="submission" date="2018-05" db="EMBL/GenBank/DDBJ databases">
        <authorList>
            <person name="Lanie J.A."/>
            <person name="Ng W.-L."/>
            <person name="Kazmierczak K.M."/>
            <person name="Andrzejewski T.M."/>
            <person name="Davidsen T.M."/>
            <person name="Wayne K.J."/>
            <person name="Tettelin H."/>
            <person name="Glass J.I."/>
            <person name="Rusch D."/>
            <person name="Podicherti R."/>
            <person name="Tsui H.-C.T."/>
            <person name="Winkler M.E."/>
        </authorList>
    </citation>
    <scope>NUCLEOTIDE SEQUENCE</scope>
</reference>
<dbReference type="InterPro" id="IPR036188">
    <property type="entry name" value="FAD/NAD-bd_sf"/>
</dbReference>
<dbReference type="EMBL" id="UINC01003645">
    <property type="protein sequence ID" value="SVA08105.1"/>
    <property type="molecule type" value="Genomic_DNA"/>
</dbReference>
<feature type="domain" description="Amine oxidase" evidence="5">
    <location>
        <begin position="14"/>
        <end position="382"/>
    </location>
</feature>
<evidence type="ECO:0000256" key="1">
    <source>
        <dbReference type="ARBA" id="ARBA00004305"/>
    </source>
</evidence>
<evidence type="ECO:0000259" key="5">
    <source>
        <dbReference type="Pfam" id="PF01593"/>
    </source>
</evidence>
<dbReference type="PANTHER" id="PTHR10668">
    <property type="entry name" value="PHYTOENE DEHYDROGENASE"/>
    <property type="match status" value="1"/>
</dbReference>
<evidence type="ECO:0000256" key="4">
    <source>
        <dbReference type="ARBA" id="ARBA00040298"/>
    </source>
</evidence>
<dbReference type="Gene3D" id="3.90.660.10">
    <property type="match status" value="1"/>
</dbReference>
<name>A0A381SVP3_9ZZZZ</name>
<evidence type="ECO:0000256" key="3">
    <source>
        <dbReference type="ARBA" id="ARBA00038825"/>
    </source>
</evidence>
<dbReference type="GO" id="GO:0016491">
    <property type="term" value="F:oxidoreductase activity"/>
    <property type="evidence" value="ECO:0007669"/>
    <property type="project" value="InterPro"/>
</dbReference>
<dbReference type="PANTHER" id="PTHR10668:SF103">
    <property type="entry name" value="PYRIDINE NUCLEOTIDE-DISULFIDE OXIDOREDUCTASE DOMAIN-CONTAINING PROTEIN 2"/>
    <property type="match status" value="1"/>
</dbReference>
<dbReference type="GO" id="GO:0005759">
    <property type="term" value="C:mitochondrial matrix"/>
    <property type="evidence" value="ECO:0007669"/>
    <property type="project" value="UniProtKB-SubCell"/>
</dbReference>
<evidence type="ECO:0000313" key="6">
    <source>
        <dbReference type="EMBL" id="SVA08105.1"/>
    </source>
</evidence>
<gene>
    <name evidence="6" type="ORF">METZ01_LOCUS60959</name>
</gene>
<dbReference type="InterPro" id="IPR002937">
    <property type="entry name" value="Amino_oxidase"/>
</dbReference>
<dbReference type="SUPFAM" id="SSF51905">
    <property type="entry name" value="FAD/NAD(P)-binding domain"/>
    <property type="match status" value="1"/>
</dbReference>
<proteinExistence type="predicted"/>
<dbReference type="AlphaFoldDB" id="A0A381SVP3"/>
<comment type="function">
    <text evidence="2">Probable oxidoreductase that may play a role as regulator of mitochondrial function.</text>
</comment>
<dbReference type="Pfam" id="PF01593">
    <property type="entry name" value="Amino_oxidase"/>
    <property type="match status" value="1"/>
</dbReference>
<evidence type="ECO:0000256" key="2">
    <source>
        <dbReference type="ARBA" id="ARBA00037217"/>
    </source>
</evidence>
<dbReference type="Gene3D" id="3.50.50.60">
    <property type="entry name" value="FAD/NAD(P)-binding domain"/>
    <property type="match status" value="1"/>
</dbReference>
<protein>
    <recommendedName>
        <fullName evidence="4">Pyridine nucleotide-disulfide oxidoreductase domain-containing protein 2</fullName>
    </recommendedName>
</protein>
<sequence>MSERIVIVGAGINGLVAANYLQRQGYQVSLIEAKDKVGGACTSESVVIGGQQHLYPPGASVLGLMQRFIYEETGLSSKLKTFVPYSPNLVFFPDEKSPTQIHRNPKDFDLELSNKWGEKKGNAQAFRDDEFKVIQFLQQGYREARTPSLSDAQTTLGSALTDLWITGDAKSLLDHYFSSEKAKVYMAMTVAESGPVSVYDNFSALTIPIMNSGSIFDGYYGFVYQGIWEVTKHLGNINENLGVNVHTSSRVCEVNSNQKVIIFEDSAGQHKVTYDKLIFATDPLTASRLMDHPEQIEAVNNKKLLGSSGKLNLLFKQPIRWKNNLDHPDSDSAFRYIFSVDNIEDFNKATLSVCEAENDYEPGFMQVYCEGAACRKMNENTRYDRIAVFFKNLSLRKQGQDLKNISNQVKSSIFEKIKNPEDCIWDNLSTPKDLQEKFFFPGGNIDHTVLTDGQMYFDRTFSSDPENNFYGFFDYEDIYYCGAGSYPCGSVAGTPGYICSQQIIKQSTE</sequence>
<comment type="subunit">
    <text evidence="3">Interacts with COX5B; this interaction may contribute to localize PYROXD2 to the inner face of the inner mitochondrial membrane.</text>
</comment>